<dbReference type="OrthoDB" id="3049189at2759"/>
<feature type="region of interest" description="Disordered" evidence="1">
    <location>
        <begin position="78"/>
        <end position="97"/>
    </location>
</feature>
<dbReference type="Proteomes" id="UP000027222">
    <property type="component" value="Unassembled WGS sequence"/>
</dbReference>
<accession>A0A067SJ22</accession>
<evidence type="ECO:0000313" key="2">
    <source>
        <dbReference type="EMBL" id="KDR69977.1"/>
    </source>
</evidence>
<proteinExistence type="predicted"/>
<gene>
    <name evidence="2" type="ORF">GALMADRAFT_271748</name>
</gene>
<reference evidence="3" key="1">
    <citation type="journal article" date="2014" name="Proc. Natl. Acad. Sci. U.S.A.">
        <title>Extensive sampling of basidiomycete genomes demonstrates inadequacy of the white-rot/brown-rot paradigm for wood decay fungi.</title>
        <authorList>
            <person name="Riley R."/>
            <person name="Salamov A.A."/>
            <person name="Brown D.W."/>
            <person name="Nagy L.G."/>
            <person name="Floudas D."/>
            <person name="Held B.W."/>
            <person name="Levasseur A."/>
            <person name="Lombard V."/>
            <person name="Morin E."/>
            <person name="Otillar R."/>
            <person name="Lindquist E.A."/>
            <person name="Sun H."/>
            <person name="LaButti K.M."/>
            <person name="Schmutz J."/>
            <person name="Jabbour D."/>
            <person name="Luo H."/>
            <person name="Baker S.E."/>
            <person name="Pisabarro A.G."/>
            <person name="Walton J.D."/>
            <person name="Blanchette R.A."/>
            <person name="Henrissat B."/>
            <person name="Martin F."/>
            <person name="Cullen D."/>
            <person name="Hibbett D.S."/>
            <person name="Grigoriev I.V."/>
        </authorList>
    </citation>
    <scope>NUCLEOTIDE SEQUENCE [LARGE SCALE GENOMIC DNA]</scope>
    <source>
        <strain evidence="3">CBS 339.88</strain>
    </source>
</reference>
<name>A0A067SJ22_GALM3</name>
<dbReference type="STRING" id="685588.A0A067SJ22"/>
<sequence length="498" mass="54298">MDAASMDTQADGLPFPGGIVDGQMTTQFFNIDIPLKNGLVELCRGFGLGVTGKKDELKARLRSFSSNKDDWRQIAPAPRRAHRGPKTGGIAKTKSVKQSARRAEEIFNKSQSHTVVPHLPNHLPTQAPAITATQHEAILGWAKTTSIEHSYVNKENRVEAGKARLRMAAAARHDLISSNSIPLEYTNARLDQIAASLSIMSSSIPQALAPSQDPASLAGISVIPTLPSTSTSGVTLPPSVLSTAFNTTPSNLSSITSCPPALHPLASAPPYPCSLVSLSTPAPVHSKVAPSSSNGKVATRTITLGNGTCLEFAASDVGPAPAISFANDLPQLNRMWDDTSKHWGGHSALIIKGCHIPIVYWKAVYARSKSAGCWKPGQWKRAKGSWSAWKSVVKRWRQSSENEFWDEFSDDSGQRLSYTAIVQRLAEQRKVRDKKLADCAREEYGERFELEFTFRKSGKPRVMETDQKIAEKYLLELAKKNRLPVGCDDVEDMDLDSD</sequence>
<dbReference type="HOGENOM" id="CLU_036103_0_0_1"/>
<dbReference type="EMBL" id="KL142399">
    <property type="protein sequence ID" value="KDR69977.1"/>
    <property type="molecule type" value="Genomic_DNA"/>
</dbReference>
<organism evidence="2 3">
    <name type="scientific">Galerina marginata (strain CBS 339.88)</name>
    <dbReference type="NCBI Taxonomy" id="685588"/>
    <lineage>
        <taxon>Eukaryota</taxon>
        <taxon>Fungi</taxon>
        <taxon>Dikarya</taxon>
        <taxon>Basidiomycota</taxon>
        <taxon>Agaricomycotina</taxon>
        <taxon>Agaricomycetes</taxon>
        <taxon>Agaricomycetidae</taxon>
        <taxon>Agaricales</taxon>
        <taxon>Agaricineae</taxon>
        <taxon>Strophariaceae</taxon>
        <taxon>Galerina</taxon>
    </lineage>
</organism>
<dbReference type="AlphaFoldDB" id="A0A067SJ22"/>
<evidence type="ECO:0000313" key="3">
    <source>
        <dbReference type="Proteomes" id="UP000027222"/>
    </source>
</evidence>
<protein>
    <recommendedName>
        <fullName evidence="4">SAP domain-containing protein</fullName>
    </recommendedName>
</protein>
<evidence type="ECO:0000256" key="1">
    <source>
        <dbReference type="SAM" id="MobiDB-lite"/>
    </source>
</evidence>
<keyword evidence="3" id="KW-1185">Reference proteome</keyword>
<evidence type="ECO:0008006" key="4">
    <source>
        <dbReference type="Google" id="ProtNLM"/>
    </source>
</evidence>